<sequence>MANDAIKYGPRFDTTAETTESSSEKMKNFDESLSMSSAELGASNEVIIDDATRSSFGLDKPQFDQQPQMISTSSISSDNQRKFDKNDTNRRFKALVQTKHSFEYRPIRMERLEEAPEPKIIEVEARSLPLEIHFRSTASRIKMVQTHQKNNLQQSEDRIETNEEPQRLIHLVRKPIIQEVREIITPYRRIVQDIRPVIEEIHSIISHREESPNGSNSDRTQSSSREMEDLTSQRKLERIAAKPQNEFEKRENFPKHPKEEQKSKFNQSEMISSAQHYSTQTSMKDSDQKSKNENRTMKAIYGEVPNQFPITNQLEFNQRAYSQRKNPIESSEMDSHHQHSIPTQQELERNFVNEQRTDSMIEPARLTLMKSPKNLNQIYYYNQNKLDYGNENRDIYQNADSLQNYQTIKANPQTQAQYRNQFVRPFRNLRNKFLHRPYSSLGLMNLQYSSKH</sequence>
<comment type="caution">
    <text evidence="2">The sequence shown here is derived from an EMBL/GenBank/DDBJ whole genome shotgun (WGS) entry which is preliminary data.</text>
</comment>
<proteinExistence type="predicted"/>
<feature type="compositionally biased region" description="Polar residues" evidence="1">
    <location>
        <begin position="63"/>
        <end position="78"/>
    </location>
</feature>
<feature type="compositionally biased region" description="Basic and acidic residues" evidence="1">
    <location>
        <begin position="225"/>
        <end position="263"/>
    </location>
</feature>
<evidence type="ECO:0000313" key="2">
    <source>
        <dbReference type="EMBL" id="KPM10977.1"/>
    </source>
</evidence>
<feature type="region of interest" description="Disordered" evidence="1">
    <location>
        <begin position="57"/>
        <end position="85"/>
    </location>
</feature>
<dbReference type="AlphaFoldDB" id="A0A132AJ84"/>
<name>A0A132AJ84_SARSC</name>
<dbReference type="EMBL" id="JXLN01016177">
    <property type="protein sequence ID" value="KPM10977.1"/>
    <property type="molecule type" value="Genomic_DNA"/>
</dbReference>
<gene>
    <name evidence="2" type="ORF">QR98_0095420</name>
</gene>
<dbReference type="VEuPathDB" id="VectorBase:SSCA003556"/>
<feature type="region of interest" description="Disordered" evidence="1">
    <location>
        <begin position="1"/>
        <end position="29"/>
    </location>
</feature>
<evidence type="ECO:0000256" key="1">
    <source>
        <dbReference type="SAM" id="MobiDB-lite"/>
    </source>
</evidence>
<dbReference type="Proteomes" id="UP000616769">
    <property type="component" value="Unassembled WGS sequence"/>
</dbReference>
<protein>
    <submittedName>
        <fullName evidence="2">DFP2-like protein 39</fullName>
    </submittedName>
</protein>
<evidence type="ECO:0000313" key="3">
    <source>
        <dbReference type="Proteomes" id="UP000616769"/>
    </source>
</evidence>
<feature type="compositionally biased region" description="Polar residues" evidence="1">
    <location>
        <begin position="212"/>
        <end position="224"/>
    </location>
</feature>
<feature type="region of interest" description="Disordered" evidence="1">
    <location>
        <begin position="205"/>
        <end position="268"/>
    </location>
</feature>
<reference evidence="2 3" key="1">
    <citation type="journal article" date="2015" name="Parasit. Vectors">
        <title>Draft genome of the scabies mite.</title>
        <authorList>
            <person name="Rider S.D.Jr."/>
            <person name="Morgan M.S."/>
            <person name="Arlian L.G."/>
        </authorList>
    </citation>
    <scope>NUCLEOTIDE SEQUENCE [LARGE SCALE GENOMIC DNA]</scope>
    <source>
        <strain evidence="2">Arlian Lab</strain>
    </source>
</reference>
<organism evidence="2 3">
    <name type="scientific">Sarcoptes scabiei</name>
    <name type="common">Itch mite</name>
    <name type="synonym">Acarus scabiei</name>
    <dbReference type="NCBI Taxonomy" id="52283"/>
    <lineage>
        <taxon>Eukaryota</taxon>
        <taxon>Metazoa</taxon>
        <taxon>Ecdysozoa</taxon>
        <taxon>Arthropoda</taxon>
        <taxon>Chelicerata</taxon>
        <taxon>Arachnida</taxon>
        <taxon>Acari</taxon>
        <taxon>Acariformes</taxon>
        <taxon>Sarcoptiformes</taxon>
        <taxon>Astigmata</taxon>
        <taxon>Psoroptidia</taxon>
        <taxon>Sarcoptoidea</taxon>
        <taxon>Sarcoptidae</taxon>
        <taxon>Sarcoptinae</taxon>
        <taxon>Sarcoptes</taxon>
    </lineage>
</organism>
<accession>A0A132AJ84</accession>
<dbReference type="OrthoDB" id="10428552at2759"/>